<dbReference type="AlphaFoldDB" id="A0A0B6ZML3"/>
<gene>
    <name evidence="1" type="primary">ORF71018</name>
</gene>
<dbReference type="EMBL" id="HACG01022777">
    <property type="protein sequence ID" value="CEK69642.1"/>
    <property type="molecule type" value="Transcribed_RNA"/>
</dbReference>
<sequence>VDNVDPSIACVENMDTSIAGVENVDIYTVSNVEQAQNEKMETLKSDTTEMEMITDNVETLASEILVNIVHVAKHMSIAEVVIIDSESAARHDMGSRLACPTDINADDESLRKVIDSTRSGHDESLIGNDLVVLSDLLDVRNQESTGGLEEVTT</sequence>
<feature type="non-terminal residue" evidence="1">
    <location>
        <position position="1"/>
    </location>
</feature>
<reference evidence="1" key="1">
    <citation type="submission" date="2014-12" db="EMBL/GenBank/DDBJ databases">
        <title>Insight into the proteome of Arion vulgaris.</title>
        <authorList>
            <person name="Aradska J."/>
            <person name="Bulat T."/>
            <person name="Smidak R."/>
            <person name="Sarate P."/>
            <person name="Gangsoo J."/>
            <person name="Sialana F."/>
            <person name="Bilban M."/>
            <person name="Lubec G."/>
        </authorList>
    </citation>
    <scope>NUCLEOTIDE SEQUENCE</scope>
    <source>
        <tissue evidence="1">Skin</tissue>
    </source>
</reference>
<feature type="non-terminal residue" evidence="1">
    <location>
        <position position="153"/>
    </location>
</feature>
<evidence type="ECO:0000313" key="1">
    <source>
        <dbReference type="EMBL" id="CEK69642.1"/>
    </source>
</evidence>
<proteinExistence type="predicted"/>
<accession>A0A0B6ZML3</accession>
<protein>
    <submittedName>
        <fullName evidence="1">Uncharacterized protein</fullName>
    </submittedName>
</protein>
<name>A0A0B6ZML3_9EUPU</name>
<organism evidence="1">
    <name type="scientific">Arion vulgaris</name>
    <dbReference type="NCBI Taxonomy" id="1028688"/>
    <lineage>
        <taxon>Eukaryota</taxon>
        <taxon>Metazoa</taxon>
        <taxon>Spiralia</taxon>
        <taxon>Lophotrochozoa</taxon>
        <taxon>Mollusca</taxon>
        <taxon>Gastropoda</taxon>
        <taxon>Heterobranchia</taxon>
        <taxon>Euthyneura</taxon>
        <taxon>Panpulmonata</taxon>
        <taxon>Eupulmonata</taxon>
        <taxon>Stylommatophora</taxon>
        <taxon>Helicina</taxon>
        <taxon>Arionoidea</taxon>
        <taxon>Arionidae</taxon>
        <taxon>Arion</taxon>
    </lineage>
</organism>